<evidence type="ECO:0000256" key="1">
    <source>
        <dbReference type="ARBA" id="ARBA00023015"/>
    </source>
</evidence>
<dbReference type="GO" id="GO:0003677">
    <property type="term" value="F:DNA binding"/>
    <property type="evidence" value="ECO:0007669"/>
    <property type="project" value="UniProtKB-UniRule"/>
</dbReference>
<dbReference type="PANTHER" id="PTHR47506">
    <property type="entry name" value="TRANSCRIPTIONAL REGULATORY PROTEIN"/>
    <property type="match status" value="1"/>
</dbReference>
<evidence type="ECO:0000313" key="6">
    <source>
        <dbReference type="EMBL" id="MBB3117722.1"/>
    </source>
</evidence>
<keyword evidence="7" id="KW-1185">Reference proteome</keyword>
<reference evidence="6 7" key="1">
    <citation type="submission" date="2020-08" db="EMBL/GenBank/DDBJ databases">
        <title>Genomic Encyclopedia of Type Strains, Phase III (KMG-III): the genomes of soil and plant-associated and newly described type strains.</title>
        <authorList>
            <person name="Whitman W."/>
        </authorList>
    </citation>
    <scope>NUCLEOTIDE SEQUENCE [LARGE SCALE GENOMIC DNA]</scope>
    <source>
        <strain evidence="6 7">CECT 8897</strain>
    </source>
</reference>
<accession>A0A7W5B709</accession>
<gene>
    <name evidence="6" type="ORF">FHS03_000748</name>
</gene>
<feature type="domain" description="HTH tetR-type" evidence="5">
    <location>
        <begin position="12"/>
        <end position="72"/>
    </location>
</feature>
<dbReference type="EMBL" id="JACHXD010000002">
    <property type="protein sequence ID" value="MBB3117722.1"/>
    <property type="molecule type" value="Genomic_DNA"/>
</dbReference>
<dbReference type="RefSeq" id="WP_229426054.1">
    <property type="nucleotide sequence ID" value="NZ_JACHXD010000002.1"/>
</dbReference>
<keyword evidence="1" id="KW-0805">Transcription regulation</keyword>
<organism evidence="6 7">
    <name type="scientific">Pseudoduganella violacea</name>
    <dbReference type="NCBI Taxonomy" id="1715466"/>
    <lineage>
        <taxon>Bacteria</taxon>
        <taxon>Pseudomonadati</taxon>
        <taxon>Pseudomonadota</taxon>
        <taxon>Betaproteobacteria</taxon>
        <taxon>Burkholderiales</taxon>
        <taxon>Oxalobacteraceae</taxon>
        <taxon>Telluria group</taxon>
        <taxon>Pseudoduganella</taxon>
    </lineage>
</organism>
<dbReference type="SUPFAM" id="SSF48498">
    <property type="entry name" value="Tetracyclin repressor-like, C-terminal domain"/>
    <property type="match status" value="1"/>
</dbReference>
<dbReference type="PANTHER" id="PTHR47506:SF3">
    <property type="entry name" value="HTH-TYPE TRANSCRIPTIONAL REGULATOR LMRA"/>
    <property type="match status" value="1"/>
</dbReference>
<keyword evidence="2 4" id="KW-0238">DNA-binding</keyword>
<protein>
    <submittedName>
        <fullName evidence="6">TetR/AcrR family transcriptional repressor of lmrAB and yxaGH operons</fullName>
    </submittedName>
</protein>
<dbReference type="InterPro" id="IPR036271">
    <property type="entry name" value="Tet_transcr_reg_TetR-rel_C_sf"/>
</dbReference>
<evidence type="ECO:0000259" key="5">
    <source>
        <dbReference type="PROSITE" id="PS50977"/>
    </source>
</evidence>
<dbReference type="AlphaFoldDB" id="A0A7W5B709"/>
<name>A0A7W5B709_9BURK</name>
<feature type="DNA-binding region" description="H-T-H motif" evidence="4">
    <location>
        <begin position="35"/>
        <end position="54"/>
    </location>
</feature>
<keyword evidence="3" id="KW-0804">Transcription</keyword>
<comment type="caution">
    <text evidence="6">The sequence shown here is derived from an EMBL/GenBank/DDBJ whole genome shotgun (WGS) entry which is preliminary data.</text>
</comment>
<sequence length="200" mass="20903">MITPDYSTEAAPQTRERLIQTMIHLLQTRGLHGAGLSELLALAQAPKGVLYHHFPGGKTALAVAAVEATISWSCNKLDEYLGSGNDVGQALGSWIERAQRGLHGSGFERGCPLAAVALESTAADTELRAALAAGFQAIRARLAQALERNGRTPAAAQGLAALIVATYEGGLLQARVANDTAPMAQATAALLALLKEKEPK</sequence>
<dbReference type="InterPro" id="IPR054156">
    <property type="entry name" value="YxaF_TetR_C"/>
</dbReference>
<dbReference type="InterPro" id="IPR009057">
    <property type="entry name" value="Homeodomain-like_sf"/>
</dbReference>
<evidence type="ECO:0000256" key="4">
    <source>
        <dbReference type="PROSITE-ProRule" id="PRU00335"/>
    </source>
</evidence>
<proteinExistence type="predicted"/>
<dbReference type="Gene3D" id="1.10.357.10">
    <property type="entry name" value="Tetracycline Repressor, domain 2"/>
    <property type="match status" value="1"/>
</dbReference>
<dbReference type="Pfam" id="PF00440">
    <property type="entry name" value="TetR_N"/>
    <property type="match status" value="1"/>
</dbReference>
<evidence type="ECO:0000256" key="3">
    <source>
        <dbReference type="ARBA" id="ARBA00023163"/>
    </source>
</evidence>
<dbReference type="Proteomes" id="UP000541535">
    <property type="component" value="Unassembled WGS sequence"/>
</dbReference>
<evidence type="ECO:0000313" key="7">
    <source>
        <dbReference type="Proteomes" id="UP000541535"/>
    </source>
</evidence>
<dbReference type="SUPFAM" id="SSF46689">
    <property type="entry name" value="Homeodomain-like"/>
    <property type="match status" value="1"/>
</dbReference>
<evidence type="ECO:0000256" key="2">
    <source>
        <dbReference type="ARBA" id="ARBA00023125"/>
    </source>
</evidence>
<dbReference type="InterPro" id="IPR001647">
    <property type="entry name" value="HTH_TetR"/>
</dbReference>
<dbReference type="PROSITE" id="PS50977">
    <property type="entry name" value="HTH_TETR_2"/>
    <property type="match status" value="1"/>
</dbReference>
<dbReference type="Pfam" id="PF21993">
    <property type="entry name" value="TetR_C_13_2"/>
    <property type="match status" value="1"/>
</dbReference>